<evidence type="ECO:0000313" key="1">
    <source>
        <dbReference type="EMBL" id="KAH7949079.1"/>
    </source>
</evidence>
<accession>A0ACB8CQ01</accession>
<protein>
    <submittedName>
        <fullName evidence="1">Uncharacterized protein</fullName>
    </submittedName>
</protein>
<dbReference type="Proteomes" id="UP000821865">
    <property type="component" value="Chromosome 5"/>
</dbReference>
<proteinExistence type="predicted"/>
<reference evidence="1" key="1">
    <citation type="submission" date="2020-05" db="EMBL/GenBank/DDBJ databases">
        <title>Large-scale comparative analyses of tick genomes elucidate their genetic diversity and vector capacities.</title>
        <authorList>
            <person name="Jia N."/>
            <person name="Wang J."/>
            <person name="Shi W."/>
            <person name="Du L."/>
            <person name="Sun Y."/>
            <person name="Zhan W."/>
            <person name="Jiang J."/>
            <person name="Wang Q."/>
            <person name="Zhang B."/>
            <person name="Ji P."/>
            <person name="Sakyi L.B."/>
            <person name="Cui X."/>
            <person name="Yuan T."/>
            <person name="Jiang B."/>
            <person name="Yang W."/>
            <person name="Lam T.T.-Y."/>
            <person name="Chang Q."/>
            <person name="Ding S."/>
            <person name="Wang X."/>
            <person name="Zhu J."/>
            <person name="Ruan X."/>
            <person name="Zhao L."/>
            <person name="Wei J."/>
            <person name="Que T."/>
            <person name="Du C."/>
            <person name="Cheng J."/>
            <person name="Dai P."/>
            <person name="Han X."/>
            <person name="Huang E."/>
            <person name="Gao Y."/>
            <person name="Liu J."/>
            <person name="Shao H."/>
            <person name="Ye R."/>
            <person name="Li L."/>
            <person name="Wei W."/>
            <person name="Wang X."/>
            <person name="Wang C."/>
            <person name="Yang T."/>
            <person name="Huo Q."/>
            <person name="Li W."/>
            <person name="Guo W."/>
            <person name="Chen H."/>
            <person name="Zhou L."/>
            <person name="Ni X."/>
            <person name="Tian J."/>
            <person name="Zhou Y."/>
            <person name="Sheng Y."/>
            <person name="Liu T."/>
            <person name="Pan Y."/>
            <person name="Xia L."/>
            <person name="Li J."/>
            <person name="Zhao F."/>
            <person name="Cao W."/>
        </authorList>
    </citation>
    <scope>NUCLEOTIDE SEQUENCE</scope>
    <source>
        <strain evidence="1">Dsil-2018</strain>
    </source>
</reference>
<gene>
    <name evidence="1" type="ORF">HPB49_005013</name>
</gene>
<keyword evidence="2" id="KW-1185">Reference proteome</keyword>
<organism evidence="1 2">
    <name type="scientific">Dermacentor silvarum</name>
    <name type="common">Tick</name>
    <dbReference type="NCBI Taxonomy" id="543639"/>
    <lineage>
        <taxon>Eukaryota</taxon>
        <taxon>Metazoa</taxon>
        <taxon>Ecdysozoa</taxon>
        <taxon>Arthropoda</taxon>
        <taxon>Chelicerata</taxon>
        <taxon>Arachnida</taxon>
        <taxon>Acari</taxon>
        <taxon>Parasitiformes</taxon>
        <taxon>Ixodida</taxon>
        <taxon>Ixodoidea</taxon>
        <taxon>Ixodidae</taxon>
        <taxon>Rhipicephalinae</taxon>
        <taxon>Dermacentor</taxon>
    </lineage>
</organism>
<sequence length="183" mass="19957">MKRETTIDLYMGIEMLQAAWMAVPASRIANYFWHASFGISSGGYCEGLGAAANEAAAGYHALASWEPFLDAGVVPDCDTFCMYVSADDDAVMTEELTEAEIMRAVMCVPNDDSDECVDDSQEPNVGEPDVSMFEQAPDAADLLRSFFGAHNEGEDELEIAAATEIAIIPLKKTQKKIYQGLFF</sequence>
<evidence type="ECO:0000313" key="2">
    <source>
        <dbReference type="Proteomes" id="UP000821865"/>
    </source>
</evidence>
<comment type="caution">
    <text evidence="1">The sequence shown here is derived from an EMBL/GenBank/DDBJ whole genome shotgun (WGS) entry which is preliminary data.</text>
</comment>
<dbReference type="EMBL" id="CM023474">
    <property type="protein sequence ID" value="KAH7949079.1"/>
    <property type="molecule type" value="Genomic_DNA"/>
</dbReference>
<name>A0ACB8CQ01_DERSI</name>